<dbReference type="AlphaFoldDB" id="A0AAV9BI12"/>
<reference evidence="2" key="2">
    <citation type="submission" date="2023-06" db="EMBL/GenBank/DDBJ databases">
        <authorList>
            <person name="Ma L."/>
            <person name="Liu K.-W."/>
            <person name="Li Z."/>
            <person name="Hsiao Y.-Y."/>
            <person name="Qi Y."/>
            <person name="Fu T."/>
            <person name="Tang G."/>
            <person name="Zhang D."/>
            <person name="Sun W.-H."/>
            <person name="Liu D.-K."/>
            <person name="Li Y."/>
            <person name="Chen G.-Z."/>
            <person name="Liu X.-D."/>
            <person name="Liao X.-Y."/>
            <person name="Jiang Y.-T."/>
            <person name="Yu X."/>
            <person name="Hao Y."/>
            <person name="Huang J."/>
            <person name="Zhao X.-W."/>
            <person name="Ke S."/>
            <person name="Chen Y.-Y."/>
            <person name="Wu W.-L."/>
            <person name="Hsu J.-L."/>
            <person name="Lin Y.-F."/>
            <person name="Huang M.-D."/>
            <person name="Li C.-Y."/>
            <person name="Huang L."/>
            <person name="Wang Z.-W."/>
            <person name="Zhao X."/>
            <person name="Zhong W.-Y."/>
            <person name="Peng D.-H."/>
            <person name="Ahmad S."/>
            <person name="Lan S."/>
            <person name="Zhang J.-S."/>
            <person name="Tsai W.-C."/>
            <person name="Van De Peer Y."/>
            <person name="Liu Z.-J."/>
        </authorList>
    </citation>
    <scope>NUCLEOTIDE SEQUENCE</scope>
    <source>
        <strain evidence="2">SCP</strain>
        <tissue evidence="2">Leaves</tissue>
    </source>
</reference>
<feature type="coiled-coil region" evidence="1">
    <location>
        <begin position="7"/>
        <end position="34"/>
    </location>
</feature>
<evidence type="ECO:0000256" key="1">
    <source>
        <dbReference type="SAM" id="Coils"/>
    </source>
</evidence>
<dbReference type="PANTHER" id="PTHR47747:SF2">
    <property type="entry name" value="RIBONUCLEASE P PROTEIN SUBUNIT P38-LIKE PROTEIN"/>
    <property type="match status" value="1"/>
</dbReference>
<sequence>MMGEEERSDLLNKLERAETEVAELRRRRSEDAKANEKVVSIFAAQEQSWLRQKKSLTIQIQALVNQLRALGAAKDESSSNLNKLLEEKDLALADAEEKARKDETALIKLVSNQRRLEEELEEMVVVVARVRRDAEQKEKILSAMLRKSKIDTAEKRMLLKELKGAKARGRRAEAEAERWRGMCESRRGRKGGKGGGSVANGAVEARAEGVVNFDDVLDPKRLLLEYLEAEGGRECECGTPRRRNVGVGDCFDQFSTGEDGELVITTDAKHLQEWVRAETEKYASILEERHCAEIEAFTEQMRLKDEKLEAFHWQLLSMELEAKRLQSHMGDLDENLSRLKEENIRMEALLLDRETELKSLNDQLSFHTKHLQKSNTNCSERHVVLDPESLWSEVRIVRRKQKEKSQVSRGDKEIQVLQTDDQIKELSVIEIQEESTKVESSSKETKEKELVVDVGHVQENIKAFNKLAPVVKRDCSRKMDLHALGISYKIKRLKQQLQAIEKLYGPEGTKRVLVVGEENSDRASDSCMKRKIDEQWHHLRGFLLVISSLNKQVKRYQFLEEKTDDLCNRMHENERLKSNRDSNIRKTKEQTEMLERFLDETFQLQRYMVATGQRLVEIQSSITCGFVDGAEGVANMSQVDVRHVTESFRTLFKDVQRGLEVRIARIIGDIEGTIARSGILQMRR</sequence>
<dbReference type="Proteomes" id="UP001179952">
    <property type="component" value="Unassembled WGS sequence"/>
</dbReference>
<keyword evidence="3" id="KW-1185">Reference proteome</keyword>
<dbReference type="EMBL" id="JAUJYN010000003">
    <property type="protein sequence ID" value="KAK1276155.1"/>
    <property type="molecule type" value="Genomic_DNA"/>
</dbReference>
<name>A0AAV9BI12_ACOGR</name>
<gene>
    <name evidence="2" type="ORF">QJS04_geneDACA012771</name>
</gene>
<protein>
    <submittedName>
        <fullName evidence="2">Uncharacterized protein</fullName>
    </submittedName>
</protein>
<reference evidence="2" key="1">
    <citation type="journal article" date="2023" name="Nat. Commun.">
        <title>Diploid and tetraploid genomes of Acorus and the evolution of monocots.</title>
        <authorList>
            <person name="Ma L."/>
            <person name="Liu K.W."/>
            <person name="Li Z."/>
            <person name="Hsiao Y.Y."/>
            <person name="Qi Y."/>
            <person name="Fu T."/>
            <person name="Tang G.D."/>
            <person name="Zhang D."/>
            <person name="Sun W.H."/>
            <person name="Liu D.K."/>
            <person name="Li Y."/>
            <person name="Chen G.Z."/>
            <person name="Liu X.D."/>
            <person name="Liao X.Y."/>
            <person name="Jiang Y.T."/>
            <person name="Yu X."/>
            <person name="Hao Y."/>
            <person name="Huang J."/>
            <person name="Zhao X.W."/>
            <person name="Ke S."/>
            <person name="Chen Y.Y."/>
            <person name="Wu W.L."/>
            <person name="Hsu J.L."/>
            <person name="Lin Y.F."/>
            <person name="Huang M.D."/>
            <person name="Li C.Y."/>
            <person name="Huang L."/>
            <person name="Wang Z.W."/>
            <person name="Zhao X."/>
            <person name="Zhong W.Y."/>
            <person name="Peng D.H."/>
            <person name="Ahmad S."/>
            <person name="Lan S."/>
            <person name="Zhang J.S."/>
            <person name="Tsai W.C."/>
            <person name="Van de Peer Y."/>
            <person name="Liu Z.J."/>
        </authorList>
    </citation>
    <scope>NUCLEOTIDE SEQUENCE</scope>
    <source>
        <strain evidence="2">SCP</strain>
    </source>
</reference>
<keyword evidence="1" id="KW-0175">Coiled coil</keyword>
<evidence type="ECO:0000313" key="3">
    <source>
        <dbReference type="Proteomes" id="UP001179952"/>
    </source>
</evidence>
<organism evidence="2 3">
    <name type="scientific">Acorus gramineus</name>
    <name type="common">Dwarf sweet flag</name>
    <dbReference type="NCBI Taxonomy" id="55184"/>
    <lineage>
        <taxon>Eukaryota</taxon>
        <taxon>Viridiplantae</taxon>
        <taxon>Streptophyta</taxon>
        <taxon>Embryophyta</taxon>
        <taxon>Tracheophyta</taxon>
        <taxon>Spermatophyta</taxon>
        <taxon>Magnoliopsida</taxon>
        <taxon>Liliopsida</taxon>
        <taxon>Acoraceae</taxon>
        <taxon>Acorus</taxon>
    </lineage>
</organism>
<comment type="caution">
    <text evidence="2">The sequence shown here is derived from an EMBL/GenBank/DDBJ whole genome shotgun (WGS) entry which is preliminary data.</text>
</comment>
<feature type="coiled-coil region" evidence="1">
    <location>
        <begin position="78"/>
        <end position="175"/>
    </location>
</feature>
<proteinExistence type="predicted"/>
<accession>A0AAV9BI12</accession>
<dbReference type="PANTHER" id="PTHR47747">
    <property type="entry name" value="RIBONUCLEASE P PROTEIN SUBUNIT P38-LIKE PROTEIN"/>
    <property type="match status" value="1"/>
</dbReference>
<feature type="coiled-coil region" evidence="1">
    <location>
        <begin position="322"/>
        <end position="349"/>
    </location>
</feature>
<evidence type="ECO:0000313" key="2">
    <source>
        <dbReference type="EMBL" id="KAK1276155.1"/>
    </source>
</evidence>